<dbReference type="PROSITE" id="PS51725">
    <property type="entry name" value="ABM"/>
    <property type="match status" value="1"/>
</dbReference>
<dbReference type="InterPro" id="IPR011008">
    <property type="entry name" value="Dimeric_a/b-barrel"/>
</dbReference>
<dbReference type="SUPFAM" id="SSF54909">
    <property type="entry name" value="Dimeric alpha+beta barrel"/>
    <property type="match status" value="1"/>
</dbReference>
<dbReference type="InterPro" id="IPR007138">
    <property type="entry name" value="ABM_dom"/>
</dbReference>
<sequence>MNVTLVEINIKPERVDEFLEVFRANHEGALQEPGNLRFDVLQDPEVKTRFFIYEAYIDDEAGAGAQENPALSGLRREAGGADVEAAAEAQLYRPAAGGVRLSPHANLCYGIA</sequence>
<accession>A0A7H4NWB9</accession>
<feature type="domain" description="ABM" evidence="1">
    <location>
        <begin position="2"/>
        <end position="91"/>
    </location>
</feature>
<dbReference type="Pfam" id="PF03992">
    <property type="entry name" value="ABM"/>
    <property type="match status" value="1"/>
</dbReference>
<dbReference type="Gene3D" id="3.30.70.100">
    <property type="match status" value="1"/>
</dbReference>
<comment type="caution">
    <text evidence="2">The sequence shown here is derived from an EMBL/GenBank/DDBJ whole genome shotgun (WGS) entry which is preliminary data.</text>
</comment>
<proteinExistence type="predicted"/>
<evidence type="ECO:0000313" key="3">
    <source>
        <dbReference type="Proteomes" id="UP000254571"/>
    </source>
</evidence>
<dbReference type="AlphaFoldDB" id="A0A7H4NWB9"/>
<evidence type="ECO:0000313" key="2">
    <source>
        <dbReference type="EMBL" id="STW04484.1"/>
    </source>
</evidence>
<protein>
    <submittedName>
        <fullName evidence="2">Autoinducer 2 (AI-2) modifying protein LsrG</fullName>
    </submittedName>
</protein>
<reference evidence="2 3" key="1">
    <citation type="submission" date="2018-06" db="EMBL/GenBank/DDBJ databases">
        <authorList>
            <consortium name="Pathogen Informatics"/>
            <person name="Doyle S."/>
        </authorList>
    </citation>
    <scope>NUCLEOTIDE SEQUENCE [LARGE SCALE GENOMIC DNA]</scope>
    <source>
        <strain evidence="2 3">NCTC9149</strain>
    </source>
</reference>
<name>A0A7H4NWB9_9ENTR</name>
<dbReference type="EMBL" id="UGMX01000002">
    <property type="protein sequence ID" value="STW04484.1"/>
    <property type="molecule type" value="Genomic_DNA"/>
</dbReference>
<evidence type="ECO:0000259" key="1">
    <source>
        <dbReference type="PROSITE" id="PS51725"/>
    </source>
</evidence>
<gene>
    <name evidence="2" type="primary">lsrG</name>
    <name evidence="2" type="ORF">NCTC9149_00833</name>
</gene>
<organism evidence="2 3">
    <name type="scientific">Klebsiella grimontii</name>
    <dbReference type="NCBI Taxonomy" id="2058152"/>
    <lineage>
        <taxon>Bacteria</taxon>
        <taxon>Pseudomonadati</taxon>
        <taxon>Pseudomonadota</taxon>
        <taxon>Gammaproteobacteria</taxon>
        <taxon>Enterobacterales</taxon>
        <taxon>Enterobacteriaceae</taxon>
        <taxon>Klebsiella/Raoultella group</taxon>
        <taxon>Klebsiella</taxon>
    </lineage>
</organism>
<dbReference type="Proteomes" id="UP000254571">
    <property type="component" value="Unassembled WGS sequence"/>
</dbReference>